<evidence type="ECO:0000256" key="1">
    <source>
        <dbReference type="SAM" id="MobiDB-lite"/>
    </source>
</evidence>
<sequence length="226" mass="25947">MLLPNSIVDDLQLCAHAEIEVLNRQEAFLRTQAAEIAHARRAERRLRMALESRSSIEEREVIAAFEEHTETQQKAERLLQEAACKADAQQHVEVEPEEEKRSLFMAKVEAAAELSRHKEELHKVEMEIEAEQEYLRQHEENLRQRGEHLASVQKAEMEAQERLECLSKEETESPSQKQARKAPSPPRRSKQQQQQQHGGGLQKSLNKLGSFVKSAWQQATALDNSQ</sequence>
<proteinExistence type="predicted"/>
<gene>
    <name evidence="2" type="ORF">DUNSADRAFT_18176</name>
</gene>
<comment type="caution">
    <text evidence="2">The sequence shown here is derived from an EMBL/GenBank/DDBJ whole genome shotgun (WGS) entry which is preliminary data.</text>
</comment>
<feature type="region of interest" description="Disordered" evidence="1">
    <location>
        <begin position="141"/>
        <end position="208"/>
    </location>
</feature>
<name>A0ABQ7G0K0_DUNSA</name>
<feature type="compositionally biased region" description="Basic and acidic residues" evidence="1">
    <location>
        <begin position="155"/>
        <end position="171"/>
    </location>
</feature>
<protein>
    <submittedName>
        <fullName evidence="2">Uncharacterized protein</fullName>
    </submittedName>
</protein>
<keyword evidence="3" id="KW-1185">Reference proteome</keyword>
<organism evidence="2 3">
    <name type="scientific">Dunaliella salina</name>
    <name type="common">Green alga</name>
    <name type="synonym">Protococcus salinus</name>
    <dbReference type="NCBI Taxonomy" id="3046"/>
    <lineage>
        <taxon>Eukaryota</taxon>
        <taxon>Viridiplantae</taxon>
        <taxon>Chlorophyta</taxon>
        <taxon>core chlorophytes</taxon>
        <taxon>Chlorophyceae</taxon>
        <taxon>CS clade</taxon>
        <taxon>Chlamydomonadales</taxon>
        <taxon>Dunaliellaceae</taxon>
        <taxon>Dunaliella</taxon>
    </lineage>
</organism>
<accession>A0ABQ7G0K0</accession>
<dbReference type="EMBL" id="MU070358">
    <property type="protein sequence ID" value="KAF5828124.1"/>
    <property type="molecule type" value="Genomic_DNA"/>
</dbReference>
<evidence type="ECO:0000313" key="2">
    <source>
        <dbReference type="EMBL" id="KAF5828124.1"/>
    </source>
</evidence>
<dbReference type="Proteomes" id="UP000815325">
    <property type="component" value="Unassembled WGS sequence"/>
</dbReference>
<reference evidence="2" key="1">
    <citation type="submission" date="2017-08" db="EMBL/GenBank/DDBJ databases">
        <authorList>
            <person name="Polle J.E."/>
            <person name="Barry K."/>
            <person name="Cushman J."/>
            <person name="Schmutz J."/>
            <person name="Tran D."/>
            <person name="Hathwaick L.T."/>
            <person name="Yim W.C."/>
            <person name="Jenkins J."/>
            <person name="Mckie-Krisberg Z.M."/>
            <person name="Prochnik S."/>
            <person name="Lindquist E."/>
            <person name="Dockter R.B."/>
            <person name="Adam C."/>
            <person name="Molina H."/>
            <person name="Bunkerborg J."/>
            <person name="Jin E."/>
            <person name="Buchheim M."/>
            <person name="Magnuson J."/>
        </authorList>
    </citation>
    <scope>NUCLEOTIDE SEQUENCE</scope>
    <source>
        <strain evidence="2">CCAP 19/18</strain>
    </source>
</reference>
<evidence type="ECO:0000313" key="3">
    <source>
        <dbReference type="Proteomes" id="UP000815325"/>
    </source>
</evidence>